<protein>
    <recommendedName>
        <fullName evidence="8">Fumarylacetoacetase-like C-terminal domain-containing protein</fullName>
    </recommendedName>
</protein>
<dbReference type="PANTHER" id="PTHR42796">
    <property type="entry name" value="FUMARYLACETOACETATE HYDROLASE DOMAIN-CONTAINING PROTEIN 2A-RELATED"/>
    <property type="match status" value="1"/>
</dbReference>
<evidence type="ECO:0000313" key="10">
    <source>
        <dbReference type="Proteomes" id="UP000622604"/>
    </source>
</evidence>
<evidence type="ECO:0000256" key="6">
    <source>
        <dbReference type="ARBA" id="ARBA00060569"/>
    </source>
</evidence>
<comment type="function">
    <text evidence="5">Decarboxylates OPET (5-oxo-pent-3-ene-1,2,5-tricarboxylic acid) into HHDD (2-hydroxy-hept-2,4-diene-1,7-dioate) and isomerizes it to OHED (2-oxo-hept-3-ene-1,7-dioate).</text>
</comment>
<comment type="catalytic activity">
    <reaction evidence="3">
        <text>(3E,5R)-5-carboxy-2-oxohept-3-enedioate + H(+) = (4Z)-2-oxohept-4-enedioate + CO2</text>
        <dbReference type="Rhea" id="RHEA:14397"/>
        <dbReference type="ChEBI" id="CHEBI:15378"/>
        <dbReference type="ChEBI" id="CHEBI:16526"/>
        <dbReference type="ChEBI" id="CHEBI:87491"/>
        <dbReference type="ChEBI" id="CHEBI:87507"/>
        <dbReference type="EC" id="4.1.1.68"/>
    </reaction>
</comment>
<dbReference type="GO" id="GO:0046872">
    <property type="term" value="F:metal ion binding"/>
    <property type="evidence" value="ECO:0007669"/>
    <property type="project" value="UniProtKB-KW"/>
</dbReference>
<reference evidence="9" key="1">
    <citation type="journal article" date="2014" name="Int. J. Syst. Evol. Microbiol.">
        <title>Complete genome sequence of Corynebacterium casei LMG S-19264T (=DSM 44701T), isolated from a smear-ripened cheese.</title>
        <authorList>
            <consortium name="US DOE Joint Genome Institute (JGI-PGF)"/>
            <person name="Walter F."/>
            <person name="Albersmeier A."/>
            <person name="Kalinowski J."/>
            <person name="Ruckert C."/>
        </authorList>
    </citation>
    <scope>NUCLEOTIDE SEQUENCE</scope>
    <source>
        <strain evidence="9">KCTC 32337</strain>
    </source>
</reference>
<comment type="catalytic activity">
    <reaction evidence="4">
        <text>(2E,4Z)-5-hydroxypenta-2,4-diene-1,2,5-tricarboxylate = (3E,5R)-5-carboxy-2-oxohept-3-enedioate</text>
        <dbReference type="Rhea" id="RHEA:18813"/>
        <dbReference type="ChEBI" id="CHEBI:47961"/>
        <dbReference type="ChEBI" id="CHEBI:87491"/>
        <dbReference type="EC" id="5.3.3.10"/>
    </reaction>
</comment>
<proteinExistence type="inferred from homology"/>
<accession>A0A8H9IE28</accession>
<dbReference type="InterPro" id="IPR051121">
    <property type="entry name" value="FAH"/>
</dbReference>
<dbReference type="Proteomes" id="UP000622604">
    <property type="component" value="Unassembled WGS sequence"/>
</dbReference>
<reference evidence="9" key="2">
    <citation type="submission" date="2020-09" db="EMBL/GenBank/DDBJ databases">
        <authorList>
            <person name="Sun Q."/>
            <person name="Kim S."/>
        </authorList>
    </citation>
    <scope>NUCLEOTIDE SEQUENCE</scope>
    <source>
        <strain evidence="9">KCTC 32337</strain>
    </source>
</reference>
<dbReference type="GO" id="GO:0018800">
    <property type="term" value="F:5-oxopent-3-ene-1,2,5-tricarboxylate decarboxylase activity"/>
    <property type="evidence" value="ECO:0007669"/>
    <property type="project" value="UniProtKB-EC"/>
</dbReference>
<evidence type="ECO:0000256" key="2">
    <source>
        <dbReference type="ARBA" id="ARBA00022723"/>
    </source>
</evidence>
<dbReference type="EMBL" id="BMZC01000007">
    <property type="protein sequence ID" value="GGZ68200.1"/>
    <property type="molecule type" value="Genomic_DNA"/>
</dbReference>
<dbReference type="InterPro" id="IPR036663">
    <property type="entry name" value="Fumarylacetoacetase_C_sf"/>
</dbReference>
<name>A0A8H9IE28_9ALTE</name>
<dbReference type="GO" id="GO:0008704">
    <property type="term" value="F:5-carboxymethyl-2-hydroxymuconate delta-isomerase activity"/>
    <property type="evidence" value="ECO:0007669"/>
    <property type="project" value="UniProtKB-EC"/>
</dbReference>
<keyword evidence="2" id="KW-0479">Metal-binding</keyword>
<evidence type="ECO:0000256" key="5">
    <source>
        <dbReference type="ARBA" id="ARBA00057150"/>
    </source>
</evidence>
<gene>
    <name evidence="9" type="ORF">GCM10011274_28540</name>
</gene>
<dbReference type="Pfam" id="PF01557">
    <property type="entry name" value="FAA_hydrolase"/>
    <property type="match status" value="1"/>
</dbReference>
<evidence type="ECO:0000313" key="9">
    <source>
        <dbReference type="EMBL" id="GGZ68200.1"/>
    </source>
</evidence>
<dbReference type="GO" id="GO:0019752">
    <property type="term" value="P:carboxylic acid metabolic process"/>
    <property type="evidence" value="ECO:0007669"/>
    <property type="project" value="UniProtKB-ARBA"/>
</dbReference>
<evidence type="ECO:0000259" key="8">
    <source>
        <dbReference type="Pfam" id="PF01557"/>
    </source>
</evidence>
<dbReference type="FunFam" id="3.90.850.10:FF:000002">
    <property type="entry name" value="2-hydroxyhepta-2,4-diene-1,7-dioate isomerase"/>
    <property type="match status" value="1"/>
</dbReference>
<dbReference type="PANTHER" id="PTHR42796:SF4">
    <property type="entry name" value="FUMARYLACETOACETATE HYDROLASE DOMAIN-CONTAINING PROTEIN 2A"/>
    <property type="match status" value="1"/>
</dbReference>
<evidence type="ECO:0000256" key="7">
    <source>
        <dbReference type="ARBA" id="ARBA00060680"/>
    </source>
</evidence>
<dbReference type="AlphaFoldDB" id="A0A8H9IE28"/>
<dbReference type="SUPFAM" id="SSF56529">
    <property type="entry name" value="FAH"/>
    <property type="match status" value="1"/>
</dbReference>
<feature type="domain" description="Fumarylacetoacetase-like C-terminal" evidence="8">
    <location>
        <begin position="80"/>
        <end position="283"/>
    </location>
</feature>
<comment type="similarity">
    <text evidence="1">Belongs to the FAH family.</text>
</comment>
<comment type="caution">
    <text evidence="9">The sequence shown here is derived from an EMBL/GenBank/DDBJ whole genome shotgun (WGS) entry which is preliminary data.</text>
</comment>
<evidence type="ECO:0000256" key="3">
    <source>
        <dbReference type="ARBA" id="ARBA00051258"/>
    </source>
</evidence>
<comment type="pathway">
    <text evidence="6">Aromatic compound metabolism; 4-hydroxyphenylacetate degradation; pyruvate and succinate semialdehyde from 4-hydroxyphenylacetate: step 4/7.</text>
</comment>
<sequence length="287" mass="31686">MKFLQYNENGHIKLAVKRDECVIPLQAIDENLPQNMKGLILKGRAVLDELRQKISAYDGSTLALDEIEFALPVGDPERFLCLGLNYVDHAKEGNNALPEHPAIFMRTPTSLAAHQQPLLLPKVNNKLDYEAELLVVIGKQAKFLTKDNALDAVWGYSLFNDGSVRPYQRWSTQWTMGKNFDQTGGFGPWIVTPDELPPGAQGLKIEMRLNGQVMQHANTNDMVFDVVTTLVQISECMTLQPGDCIAMGTPSGVGYPRNPPVFLQADDIAEVEVEGIGILKNGIALEA</sequence>
<dbReference type="Gene3D" id="3.90.850.10">
    <property type="entry name" value="Fumarylacetoacetase-like, C-terminal domain"/>
    <property type="match status" value="1"/>
</dbReference>
<organism evidence="9 10">
    <name type="scientific">Paraglaciecola chathamensis</name>
    <dbReference type="NCBI Taxonomy" id="368405"/>
    <lineage>
        <taxon>Bacteria</taxon>
        <taxon>Pseudomonadati</taxon>
        <taxon>Pseudomonadota</taxon>
        <taxon>Gammaproteobacteria</taxon>
        <taxon>Alteromonadales</taxon>
        <taxon>Alteromonadaceae</taxon>
        <taxon>Paraglaciecola</taxon>
    </lineage>
</organism>
<evidence type="ECO:0000256" key="1">
    <source>
        <dbReference type="ARBA" id="ARBA00010211"/>
    </source>
</evidence>
<dbReference type="RefSeq" id="WP_191866367.1">
    <property type="nucleotide sequence ID" value="NZ_BMZC01000007.1"/>
</dbReference>
<comment type="pathway">
    <text evidence="7">Aromatic compound metabolism; 4-hydroxyphenylacetate degradation; pyruvate and succinate semialdehyde from 4-hydroxyphenylacetate: step 5/7.</text>
</comment>
<evidence type="ECO:0000256" key="4">
    <source>
        <dbReference type="ARBA" id="ARBA00052790"/>
    </source>
</evidence>
<dbReference type="InterPro" id="IPR011234">
    <property type="entry name" value="Fumarylacetoacetase-like_C"/>
</dbReference>